<keyword evidence="3" id="KW-1185">Reference proteome</keyword>
<gene>
    <name evidence="2" type="ORF">EX30DRAFT_367138</name>
</gene>
<dbReference type="InParanoid" id="A0A4S2MJ46"/>
<feature type="region of interest" description="Disordered" evidence="1">
    <location>
        <begin position="341"/>
        <end position="412"/>
    </location>
</feature>
<accession>A0A4S2MJ46</accession>
<dbReference type="EMBL" id="ML220166">
    <property type="protein sequence ID" value="TGZ76775.1"/>
    <property type="molecule type" value="Genomic_DNA"/>
</dbReference>
<dbReference type="Proteomes" id="UP000298138">
    <property type="component" value="Unassembled WGS sequence"/>
</dbReference>
<reference evidence="2 3" key="1">
    <citation type="submission" date="2019-04" db="EMBL/GenBank/DDBJ databases">
        <title>Comparative genomics and transcriptomics to analyze fruiting body development in filamentous ascomycetes.</title>
        <authorList>
            <consortium name="DOE Joint Genome Institute"/>
            <person name="Lutkenhaus R."/>
            <person name="Traeger S."/>
            <person name="Breuer J."/>
            <person name="Kuo A."/>
            <person name="Lipzen A."/>
            <person name="Pangilinan J."/>
            <person name="Dilworth D."/>
            <person name="Sandor L."/>
            <person name="Poggeler S."/>
            <person name="Barry K."/>
            <person name="Grigoriev I.V."/>
            <person name="Nowrousian M."/>
        </authorList>
    </citation>
    <scope>NUCLEOTIDE SEQUENCE [LARGE SCALE GENOMIC DNA]</scope>
    <source>
        <strain evidence="2 3">CBS 389.68</strain>
    </source>
</reference>
<evidence type="ECO:0000256" key="1">
    <source>
        <dbReference type="SAM" id="MobiDB-lite"/>
    </source>
</evidence>
<protein>
    <submittedName>
        <fullName evidence="2">Uncharacterized protein</fullName>
    </submittedName>
</protein>
<proteinExistence type="predicted"/>
<feature type="region of interest" description="Disordered" evidence="1">
    <location>
        <begin position="37"/>
        <end position="106"/>
    </location>
</feature>
<feature type="compositionally biased region" description="Acidic residues" evidence="1">
    <location>
        <begin position="365"/>
        <end position="399"/>
    </location>
</feature>
<sequence length="435" mass="46556">MEKRVYTPPAIPQVRELKKQHRRAEFYIRSPLRYEWIPSPLPPQAVEEPPTPPASPPRSPSTKAKPLPVLPPTPERSRSPSPSPPQSPTAGSPDLGETGSPGSGALRTNTAVTVLWVECQNCGTDVQPHELEPASSLPPSLGVGFGLGLGLSLGRRGVETHRGGRPRPWGSKPRAARLGHVGSGDVALGDGARCRYCITSNPCNRATTCFQGAVLSPGVFLPPSPDFDSDSEFNDTATDDIAIIPVNSTPATSTTTHTLPLPTPITGLKLYHPGDSAIAAGRESYTRTDPLDPHSFCLAQLTVQGYNAVVKDVIGESLSDPMKLLRDRGLHGLRLSVWGRDEEEGDREGATSGLTGLRERGCDRGDDEDDEEEDEDGDEGDAIGSDDSDNEGMVDEEAEVLPAPEPDYSASGIEELGKAVKLVESMVSGWWGKRW</sequence>
<organism evidence="2 3">
    <name type="scientific">Ascodesmis nigricans</name>
    <dbReference type="NCBI Taxonomy" id="341454"/>
    <lineage>
        <taxon>Eukaryota</taxon>
        <taxon>Fungi</taxon>
        <taxon>Dikarya</taxon>
        <taxon>Ascomycota</taxon>
        <taxon>Pezizomycotina</taxon>
        <taxon>Pezizomycetes</taxon>
        <taxon>Pezizales</taxon>
        <taxon>Ascodesmidaceae</taxon>
        <taxon>Ascodesmis</taxon>
    </lineage>
</organism>
<evidence type="ECO:0000313" key="2">
    <source>
        <dbReference type="EMBL" id="TGZ76775.1"/>
    </source>
</evidence>
<name>A0A4S2MJ46_9PEZI</name>
<feature type="region of interest" description="Disordered" evidence="1">
    <location>
        <begin position="157"/>
        <end position="176"/>
    </location>
</feature>
<feature type="compositionally biased region" description="Pro residues" evidence="1">
    <location>
        <begin position="39"/>
        <end position="59"/>
    </location>
</feature>
<dbReference type="AlphaFoldDB" id="A0A4S2MJ46"/>
<evidence type="ECO:0000313" key="3">
    <source>
        <dbReference type="Proteomes" id="UP000298138"/>
    </source>
</evidence>